<evidence type="ECO:0000313" key="7">
    <source>
        <dbReference type="EMBL" id="KAH9592645.1"/>
    </source>
</evidence>
<dbReference type="CTD" id="41158"/>
<sequence>MGDQAAVRIMSFKNAGKSADEMRRRRQEGQVELRKNKREETLQKKRNIPTGTNGPQTANDPVDTEIDGTGKSTLLNLESIVANAENEDPAVRLLVVQSARKLLSSDRNPPIDELINAGMLPKLVACLTSEE</sequence>
<evidence type="ECO:0000256" key="4">
    <source>
        <dbReference type="PROSITE-ProRule" id="PRU00561"/>
    </source>
</evidence>
<dbReference type="RefSeq" id="XP_051072604.1">
    <property type="nucleotide sequence ID" value="XM_051212420.1"/>
</dbReference>
<feature type="domain" description="IBB" evidence="6">
    <location>
        <begin position="1"/>
        <end position="55"/>
    </location>
</feature>
<dbReference type="InterPro" id="IPR002652">
    <property type="entry name" value="Importin-a_IBB"/>
</dbReference>
<reference evidence="7" key="2">
    <citation type="journal article" date="2019" name="Gigascience">
        <title>High-quality Schistosoma haematobium genome achieved by single-molecule and long-range sequencing.</title>
        <authorList>
            <person name="Stroehlein A.J."/>
            <person name="Korhonen P.K."/>
            <person name="Chong T.M."/>
            <person name="Lim Y.L."/>
            <person name="Chan K.G."/>
            <person name="Webster B."/>
            <person name="Rollinson D."/>
            <person name="Brindley P.J."/>
            <person name="Gasser R.B."/>
            <person name="Young N.D."/>
        </authorList>
    </citation>
    <scope>NUCLEOTIDE SEQUENCE</scope>
</reference>
<protein>
    <submittedName>
        <fullName evidence="7">Importin subunit alpha</fullName>
    </submittedName>
</protein>
<dbReference type="EMBL" id="AMPZ03000002">
    <property type="protein sequence ID" value="KAH9592645.1"/>
    <property type="molecule type" value="Genomic_DNA"/>
</dbReference>
<dbReference type="GO" id="GO:0006606">
    <property type="term" value="P:protein import into nucleus"/>
    <property type="evidence" value="ECO:0007669"/>
    <property type="project" value="InterPro"/>
</dbReference>
<dbReference type="AlphaFoldDB" id="A0A922LT49"/>
<feature type="compositionally biased region" description="Polar residues" evidence="5">
    <location>
        <begin position="49"/>
        <end position="59"/>
    </location>
</feature>
<dbReference type="Gene3D" id="1.20.5.690">
    <property type="entry name" value="Importin-alpha, importin-beta-binding domain"/>
    <property type="match status" value="1"/>
</dbReference>
<comment type="caution">
    <text evidence="7">The sequence shown here is derived from an EMBL/GenBank/DDBJ whole genome shotgun (WGS) entry which is preliminary data.</text>
</comment>
<feature type="compositionally biased region" description="Basic and acidic residues" evidence="5">
    <location>
        <begin position="18"/>
        <end position="43"/>
    </location>
</feature>
<comment type="similarity">
    <text evidence="1">Belongs to the importin alpha family.</text>
</comment>
<evidence type="ECO:0000256" key="1">
    <source>
        <dbReference type="ARBA" id="ARBA00010394"/>
    </source>
</evidence>
<dbReference type="GeneID" id="24597726"/>
<dbReference type="SUPFAM" id="SSF48371">
    <property type="entry name" value="ARM repeat"/>
    <property type="match status" value="1"/>
</dbReference>
<dbReference type="GO" id="GO:0061608">
    <property type="term" value="F:nuclear import signal receptor activity"/>
    <property type="evidence" value="ECO:0007669"/>
    <property type="project" value="InterPro"/>
</dbReference>
<evidence type="ECO:0000256" key="2">
    <source>
        <dbReference type="ARBA" id="ARBA00022448"/>
    </source>
</evidence>
<organism evidence="7 8">
    <name type="scientific">Schistosoma haematobium</name>
    <name type="common">Blood fluke</name>
    <dbReference type="NCBI Taxonomy" id="6185"/>
    <lineage>
        <taxon>Eukaryota</taxon>
        <taxon>Metazoa</taxon>
        <taxon>Spiralia</taxon>
        <taxon>Lophotrochozoa</taxon>
        <taxon>Platyhelminthes</taxon>
        <taxon>Trematoda</taxon>
        <taxon>Digenea</taxon>
        <taxon>Strigeidida</taxon>
        <taxon>Schistosomatoidea</taxon>
        <taxon>Schistosomatidae</taxon>
        <taxon>Schistosoma</taxon>
    </lineage>
</organism>
<accession>A0A922LT49</accession>
<feature type="region of interest" description="Disordered" evidence="5">
    <location>
        <begin position="1"/>
        <end position="69"/>
    </location>
</feature>
<dbReference type="PROSITE" id="PS51214">
    <property type="entry name" value="IBB"/>
    <property type="match status" value="1"/>
</dbReference>
<dbReference type="InterPro" id="IPR036975">
    <property type="entry name" value="Importin-a_IBB_sf"/>
</dbReference>
<evidence type="ECO:0000256" key="3">
    <source>
        <dbReference type="ARBA" id="ARBA00022927"/>
    </source>
</evidence>
<proteinExistence type="inferred from homology"/>
<keyword evidence="3" id="KW-0653">Protein transport</keyword>
<reference evidence="7" key="1">
    <citation type="journal article" date="2012" name="Nat. Genet.">
        <title>Whole-genome sequence of Schistosoma haematobium.</title>
        <authorList>
            <person name="Young N.D."/>
            <person name="Jex A.R."/>
            <person name="Li B."/>
            <person name="Liu S."/>
            <person name="Yang L."/>
            <person name="Xiong Z."/>
            <person name="Li Y."/>
            <person name="Cantacessi C."/>
            <person name="Hall R.S."/>
            <person name="Xu X."/>
            <person name="Chen F."/>
            <person name="Wu X."/>
            <person name="Zerlotini A."/>
            <person name="Oliveira G."/>
            <person name="Hofmann A."/>
            <person name="Zhang G."/>
            <person name="Fang X."/>
            <person name="Kang Y."/>
            <person name="Campbell B.E."/>
            <person name="Loukas A."/>
            <person name="Ranganathan S."/>
            <person name="Rollinson D."/>
            <person name="Rinaldi G."/>
            <person name="Brindley P.J."/>
            <person name="Yang H."/>
            <person name="Wang J."/>
            <person name="Wang J."/>
            <person name="Gasser R.B."/>
        </authorList>
    </citation>
    <scope>NUCLEOTIDE SEQUENCE</scope>
</reference>
<name>A0A922LT49_SCHHA</name>
<dbReference type="InterPro" id="IPR016024">
    <property type="entry name" value="ARM-type_fold"/>
</dbReference>
<dbReference type="Gene3D" id="1.25.10.10">
    <property type="entry name" value="Leucine-rich Repeat Variant"/>
    <property type="match status" value="1"/>
</dbReference>
<reference evidence="7" key="4">
    <citation type="journal article" date="2022" name="PLoS Pathog.">
        <title>Chromosome-level genome of Schistosoma haematobium underpins genome-wide explorations of molecular variation.</title>
        <authorList>
            <person name="Stroehlein A.J."/>
            <person name="Korhonen P.K."/>
            <person name="Lee V.V."/>
            <person name="Ralph S.A."/>
            <person name="Mentink-Kane M."/>
            <person name="You H."/>
            <person name="McManus D.P."/>
            <person name="Tchuente L.T."/>
            <person name="Stothard J.R."/>
            <person name="Kaur P."/>
            <person name="Dudchenko O."/>
            <person name="Aiden E.L."/>
            <person name="Yang B."/>
            <person name="Yang H."/>
            <person name="Emery A.M."/>
            <person name="Webster B.L."/>
            <person name="Brindley P.J."/>
            <person name="Rollinson D."/>
            <person name="Chang B.C.H."/>
            <person name="Gasser R.B."/>
            <person name="Young N.D."/>
        </authorList>
    </citation>
    <scope>NUCLEOTIDE SEQUENCE</scope>
</reference>
<evidence type="ECO:0000313" key="8">
    <source>
        <dbReference type="Proteomes" id="UP000471633"/>
    </source>
</evidence>
<gene>
    <name evidence="7" type="primary">KAP-ALPHA3</name>
    <name evidence="7" type="ORF">MS3_00004499</name>
</gene>
<dbReference type="Pfam" id="PF01749">
    <property type="entry name" value="IBB"/>
    <property type="match status" value="1"/>
</dbReference>
<evidence type="ECO:0000259" key="6">
    <source>
        <dbReference type="PROSITE" id="PS51214"/>
    </source>
</evidence>
<dbReference type="InterPro" id="IPR011989">
    <property type="entry name" value="ARM-like"/>
</dbReference>
<dbReference type="PANTHER" id="PTHR23316">
    <property type="entry name" value="IMPORTIN ALPHA"/>
    <property type="match status" value="1"/>
</dbReference>
<evidence type="ECO:0000256" key="5">
    <source>
        <dbReference type="SAM" id="MobiDB-lite"/>
    </source>
</evidence>
<keyword evidence="8" id="KW-1185">Reference proteome</keyword>
<keyword evidence="2 4" id="KW-0813">Transport</keyword>
<dbReference type="Proteomes" id="UP000471633">
    <property type="component" value="Unassembled WGS sequence"/>
</dbReference>
<reference evidence="7" key="3">
    <citation type="submission" date="2021-06" db="EMBL/GenBank/DDBJ databases">
        <title>Chromosome-level genome assembly for S. haematobium.</title>
        <authorList>
            <person name="Stroehlein A.J."/>
        </authorList>
    </citation>
    <scope>NUCLEOTIDE SEQUENCE</scope>
</reference>